<evidence type="ECO:0000313" key="2">
    <source>
        <dbReference type="EMBL" id="CAL6036976.1"/>
    </source>
</evidence>
<proteinExistence type="predicted"/>
<keyword evidence="3" id="KW-1185">Reference proteome</keyword>
<reference evidence="1" key="1">
    <citation type="submission" date="2023-06" db="EMBL/GenBank/DDBJ databases">
        <authorList>
            <person name="Kurt Z."/>
        </authorList>
    </citation>
    <scope>NUCLEOTIDE SEQUENCE</scope>
</reference>
<comment type="caution">
    <text evidence="1">The sequence shown here is derived from an EMBL/GenBank/DDBJ whole genome shotgun (WGS) entry which is preliminary data.</text>
</comment>
<evidence type="ECO:0000313" key="1">
    <source>
        <dbReference type="EMBL" id="CAI9943947.1"/>
    </source>
</evidence>
<dbReference type="EMBL" id="CATOUU010000720">
    <property type="protein sequence ID" value="CAI9943947.1"/>
    <property type="molecule type" value="Genomic_DNA"/>
</dbReference>
<protein>
    <submittedName>
        <fullName evidence="2">Hypothetical_protein</fullName>
    </submittedName>
</protein>
<gene>
    <name evidence="1" type="ORF">HINF_LOCUS31592</name>
    <name evidence="2" type="ORF">HINF_LOCUS36670</name>
</gene>
<dbReference type="EMBL" id="CAXDID020000135">
    <property type="protein sequence ID" value="CAL6036976.1"/>
    <property type="molecule type" value="Genomic_DNA"/>
</dbReference>
<dbReference type="AlphaFoldDB" id="A0AA86UAS0"/>
<reference evidence="2 3" key="2">
    <citation type="submission" date="2024-07" db="EMBL/GenBank/DDBJ databases">
        <authorList>
            <person name="Akdeniz Z."/>
        </authorList>
    </citation>
    <scope>NUCLEOTIDE SEQUENCE [LARGE SCALE GENOMIC DNA]</scope>
</reference>
<accession>A0AA86UAS0</accession>
<organism evidence="1">
    <name type="scientific">Hexamita inflata</name>
    <dbReference type="NCBI Taxonomy" id="28002"/>
    <lineage>
        <taxon>Eukaryota</taxon>
        <taxon>Metamonada</taxon>
        <taxon>Diplomonadida</taxon>
        <taxon>Hexamitidae</taxon>
        <taxon>Hexamitinae</taxon>
        <taxon>Hexamita</taxon>
    </lineage>
</organism>
<evidence type="ECO:0000313" key="3">
    <source>
        <dbReference type="Proteomes" id="UP001642409"/>
    </source>
</evidence>
<dbReference type="Proteomes" id="UP001642409">
    <property type="component" value="Unassembled WGS sequence"/>
</dbReference>
<name>A0AA86UAS0_9EUKA</name>
<sequence>MFSMVDTHNRNYLTLNYTQGDTGTYFSSKLANQLYVEISINGLKNSYTPFTDYELLSRTKTLHLTNCLLDLSKLQGKFSSLHLTDCKCFNNFVCSVHGLNTINTHLQLEQLKHLSTDSQFNIAVNSSLQFDFENSFQLENAVTNLTLNDCKINLSHFNGAFISVFLRNCDLFNAAPNFKAKSVYISSCTCKAVGLESLLCETLQIFGQSKSKSAFEIPLRSKAIRKLAEFRGYTIDLSGLAGSWAKIECEDCDIQNFNAQDLNADKCQIENTTDARTELRLKRCELDLNQLVGTWNTIFLDKCKFRTQSIPNDQKIVSTCVYIDDVNLTDFSCFNATHLKVSNCTINCIPQNSNITTDRCKLSLPTTSFFRIHSLTIINCTLYMFSSTYFNHASNIIFKDRHQNYQKMLEVHCKSAQTLSKIIQNRLKRIKQEDKRVQSKILRVQKLFSSQNKIMIVFKNLFCSSE</sequence>